<dbReference type="GO" id="GO:0006154">
    <property type="term" value="P:adenosine catabolic process"/>
    <property type="evidence" value="ECO:0007669"/>
    <property type="project" value="TreeGrafter"/>
</dbReference>
<evidence type="ECO:0000259" key="7">
    <source>
        <dbReference type="Pfam" id="PF00962"/>
    </source>
</evidence>
<dbReference type="EnsemblBacteria" id="ACC81691">
    <property type="protein sequence ID" value="ACC81691"/>
    <property type="gene ID" value="Npun_F3248"/>
</dbReference>
<feature type="domain" description="Adenosine deaminase" evidence="7">
    <location>
        <begin position="55"/>
        <end position="370"/>
    </location>
</feature>
<dbReference type="InterPro" id="IPR006330">
    <property type="entry name" value="Ado/ade_deaminase"/>
</dbReference>
<dbReference type="eggNOG" id="COG1816">
    <property type="taxonomic scope" value="Bacteria"/>
</dbReference>
<accession>B2IYV8</accession>
<dbReference type="AlphaFoldDB" id="B2IYV8"/>
<dbReference type="KEGG" id="npu:Npun_F3248"/>
<keyword evidence="9" id="KW-1185">Reference proteome</keyword>
<dbReference type="PANTHER" id="PTHR11409">
    <property type="entry name" value="ADENOSINE DEAMINASE"/>
    <property type="match status" value="1"/>
</dbReference>
<proteinExistence type="inferred from homology"/>
<dbReference type="Proteomes" id="UP000001191">
    <property type="component" value="Chromosome"/>
</dbReference>
<keyword evidence="6" id="KW-0862">Zinc</keyword>
<dbReference type="InterPro" id="IPR032466">
    <property type="entry name" value="Metal_Hydrolase"/>
</dbReference>
<comment type="similarity">
    <text evidence="2">Belongs to the metallo-dependent hydrolases superfamily. Adenosine and AMP deaminases family.</text>
</comment>
<dbReference type="SUPFAM" id="SSF51556">
    <property type="entry name" value="Metallo-dependent hydrolases"/>
    <property type="match status" value="1"/>
</dbReference>
<evidence type="ECO:0000256" key="3">
    <source>
        <dbReference type="ARBA" id="ARBA00012784"/>
    </source>
</evidence>
<evidence type="ECO:0000256" key="1">
    <source>
        <dbReference type="ARBA" id="ARBA00001947"/>
    </source>
</evidence>
<dbReference type="Gene3D" id="3.20.20.140">
    <property type="entry name" value="Metal-dependent hydrolases"/>
    <property type="match status" value="1"/>
</dbReference>
<keyword evidence="4" id="KW-0479">Metal-binding</keyword>
<reference evidence="9" key="1">
    <citation type="submission" date="2008-04" db="EMBL/GenBank/DDBJ databases">
        <title>Complete sequence of chromosome of Nostoc punctiforme ATCC 29133.</title>
        <authorList>
            <consortium name="US DOE Joint Genome Institute"/>
            <person name="Copeland A."/>
            <person name="Lucas S."/>
            <person name="Lapidus A."/>
            <person name="Glavina del Rio T."/>
            <person name="Dalin E."/>
            <person name="Tice H."/>
            <person name="Pitluck S."/>
            <person name="Chain P."/>
            <person name="Malfatti S."/>
            <person name="Shin M."/>
            <person name="Vergez L."/>
            <person name="Schmutz J."/>
            <person name="Larimer F."/>
            <person name="Land M."/>
            <person name="Hauser L."/>
            <person name="Kyrpides N."/>
            <person name="Kim E."/>
            <person name="Meeks J.C."/>
            <person name="Elhai J."/>
            <person name="Campbell E.L."/>
            <person name="Thiel T."/>
            <person name="Longmire J."/>
            <person name="Potts M."/>
            <person name="Atlas R."/>
        </authorList>
    </citation>
    <scope>NUCLEOTIDE SEQUENCE [LARGE SCALE GENOMIC DNA]</scope>
    <source>
        <strain evidence="9">ATCC 29133 / PCC 73102</strain>
    </source>
</reference>
<keyword evidence="5 8" id="KW-0378">Hydrolase</keyword>
<dbReference type="GO" id="GO:0043103">
    <property type="term" value="P:hypoxanthine salvage"/>
    <property type="evidence" value="ECO:0007669"/>
    <property type="project" value="TreeGrafter"/>
</dbReference>
<dbReference type="GO" id="GO:0005829">
    <property type="term" value="C:cytosol"/>
    <property type="evidence" value="ECO:0007669"/>
    <property type="project" value="TreeGrafter"/>
</dbReference>
<organism evidence="8 9">
    <name type="scientific">Nostoc punctiforme (strain ATCC 29133 / PCC 73102)</name>
    <dbReference type="NCBI Taxonomy" id="63737"/>
    <lineage>
        <taxon>Bacteria</taxon>
        <taxon>Bacillati</taxon>
        <taxon>Cyanobacteriota</taxon>
        <taxon>Cyanophyceae</taxon>
        <taxon>Nostocales</taxon>
        <taxon>Nostocaceae</taxon>
        <taxon>Nostoc</taxon>
    </lineage>
</organism>
<dbReference type="HOGENOM" id="CLU_806378_0_0_3"/>
<name>B2IYV8_NOSP7</name>
<dbReference type="PANTHER" id="PTHR11409:SF43">
    <property type="entry name" value="ADENOSINE DEAMINASE"/>
    <property type="match status" value="1"/>
</dbReference>
<dbReference type="Pfam" id="PF00962">
    <property type="entry name" value="A_deaminase"/>
    <property type="match status" value="1"/>
</dbReference>
<dbReference type="STRING" id="63737.Npun_F3248"/>
<evidence type="ECO:0000256" key="2">
    <source>
        <dbReference type="ARBA" id="ARBA00006676"/>
    </source>
</evidence>
<sequence>MGTSKTSISKTWIENSDGGKSPLCSKFLRVRFFLLMFLLQLLKFLPKNTTMALYAELHRHLGGSVVPRVLWRYFERHSSELISRFADYSQFEDFYTRPRNTLDEYLELHTLVESVQTVETLPYFIYRLVRGAYIFENLAYLELRYTPYLRTPEHLNQSQRIDKMAEIVQVAGLASHQPEYPIVTSQILCMHTRLPYEVNKAIVDLAAQNKQYVCAVDVAGGDSYYADRLEEWISLYDYARSLGVKTTGHLYETTAGCYPELLPYLMRIGHGIQIPLLYPELLNDVAKRGQCLEVCPTTYLKTGTLQDIRQLKLVFDRCFDAGVDIAICTDNAGLHNVRLPFEYENLLTYDIISFKQLQACQDAAFRHAFAWPYSERPASLLNDLLKPELPKVLAIRDSN</sequence>
<dbReference type="PhylomeDB" id="B2IYV8"/>
<dbReference type="EC" id="3.5.4.4" evidence="3"/>
<comment type="cofactor">
    <cofactor evidence="1">
        <name>Zn(2+)</name>
        <dbReference type="ChEBI" id="CHEBI:29105"/>
    </cofactor>
</comment>
<dbReference type="GO" id="GO:0046872">
    <property type="term" value="F:metal ion binding"/>
    <property type="evidence" value="ECO:0007669"/>
    <property type="project" value="UniProtKB-KW"/>
</dbReference>
<evidence type="ECO:0000256" key="4">
    <source>
        <dbReference type="ARBA" id="ARBA00022723"/>
    </source>
</evidence>
<dbReference type="GO" id="GO:0046103">
    <property type="term" value="P:inosine biosynthetic process"/>
    <property type="evidence" value="ECO:0007669"/>
    <property type="project" value="TreeGrafter"/>
</dbReference>
<gene>
    <name evidence="8" type="ordered locus">Npun_F3248</name>
</gene>
<evidence type="ECO:0000256" key="5">
    <source>
        <dbReference type="ARBA" id="ARBA00022801"/>
    </source>
</evidence>
<evidence type="ECO:0000256" key="6">
    <source>
        <dbReference type="ARBA" id="ARBA00022833"/>
    </source>
</evidence>
<dbReference type="InterPro" id="IPR001365">
    <property type="entry name" value="A_deaminase_dom"/>
</dbReference>
<dbReference type="GO" id="GO:0004000">
    <property type="term" value="F:adenosine deaminase activity"/>
    <property type="evidence" value="ECO:0007669"/>
    <property type="project" value="TreeGrafter"/>
</dbReference>
<reference evidence="8 9" key="2">
    <citation type="journal article" date="2013" name="Plant Physiol.">
        <title>A Nostoc punctiforme Sugar Transporter Necessary to Establish a Cyanobacterium-Plant Symbiosis.</title>
        <authorList>
            <person name="Ekman M."/>
            <person name="Picossi S."/>
            <person name="Campbell E.L."/>
            <person name="Meeks J.C."/>
            <person name="Flores E."/>
        </authorList>
    </citation>
    <scope>NUCLEOTIDE SEQUENCE [LARGE SCALE GENOMIC DNA]</scope>
    <source>
        <strain evidence="9">ATCC 29133 / PCC 73102</strain>
    </source>
</reference>
<dbReference type="CDD" id="cd00443">
    <property type="entry name" value="ADA_AMPD"/>
    <property type="match status" value="1"/>
</dbReference>
<evidence type="ECO:0000313" key="9">
    <source>
        <dbReference type="Proteomes" id="UP000001191"/>
    </source>
</evidence>
<evidence type="ECO:0000313" key="8">
    <source>
        <dbReference type="EMBL" id="ACC81691.1"/>
    </source>
</evidence>
<dbReference type="EMBL" id="CP001037">
    <property type="protein sequence ID" value="ACC81691.1"/>
    <property type="molecule type" value="Genomic_DNA"/>
</dbReference>
<protein>
    <recommendedName>
        <fullName evidence="3">adenosine deaminase</fullName>
        <ecNumber evidence="3">3.5.4.4</ecNumber>
    </recommendedName>
</protein>